<accession>E7DPU8</accession>
<proteinExistence type="predicted"/>
<reference evidence="1" key="1">
    <citation type="journal article" date="2011" name="Acta Physiol. Plant.">
        <title>An investigation on the genetic background of Nostoc flagelliforme by similarity analysis of its partial genomic DNA and phylogenetic comparison of deduced related species.</title>
        <authorList>
            <person name="Gao X."/>
            <person name="Liu K."/>
            <person name="Qiu B.S."/>
        </authorList>
    </citation>
    <scope>NUCLEOTIDE SEQUENCE</scope>
    <source>
        <strain evidence="1">Sunitezuoqi</strain>
    </source>
</reference>
<evidence type="ECO:0000313" key="1">
    <source>
        <dbReference type="EMBL" id="ADO19106.1"/>
    </source>
</evidence>
<dbReference type="AlphaFoldDB" id="E7DPU8"/>
<name>E7DPU8_9NOSO</name>
<protein>
    <submittedName>
        <fullName evidence="1">Putative Ig protein</fullName>
    </submittedName>
</protein>
<organism evidence="1">
    <name type="scientific">Nostoc flagelliforme str. Sunitezuoqi</name>
    <dbReference type="NCBI Taxonomy" id="676037"/>
    <lineage>
        <taxon>Bacteria</taxon>
        <taxon>Bacillati</taxon>
        <taxon>Cyanobacteriota</taxon>
        <taxon>Cyanophyceae</taxon>
        <taxon>Nostocales</taxon>
        <taxon>Nostocaceae</taxon>
        <taxon>Nostoc</taxon>
    </lineage>
</organism>
<dbReference type="EMBL" id="HQ291118">
    <property type="protein sequence ID" value="ADO19106.1"/>
    <property type="molecule type" value="Genomic_DNA"/>
</dbReference>
<gene>
    <name evidence="1" type="ORF">Nfla_4601</name>
</gene>
<sequence>MDKIRLSKRSFTALDNTTNGGLIASNFAVVTSDSLAQGSSAEIVYNSSNGNLFYNQNNEVADFGTGGLFATIGGSPLLTASDFLVFAV</sequence>